<name>A0ABW2QLK1_9BURK</name>
<feature type="transmembrane region" description="Helical" evidence="6">
    <location>
        <begin position="48"/>
        <end position="68"/>
    </location>
</feature>
<dbReference type="PANTHER" id="PTHR43124:SF3">
    <property type="entry name" value="CHLORAMPHENICOL EFFLUX PUMP RV0191"/>
    <property type="match status" value="1"/>
</dbReference>
<feature type="transmembrane region" description="Helical" evidence="6">
    <location>
        <begin position="283"/>
        <end position="307"/>
    </location>
</feature>
<evidence type="ECO:0000313" key="8">
    <source>
        <dbReference type="EMBL" id="MFC7409042.1"/>
    </source>
</evidence>
<dbReference type="EMBL" id="JBHTCA010000005">
    <property type="protein sequence ID" value="MFC7409042.1"/>
    <property type="molecule type" value="Genomic_DNA"/>
</dbReference>
<dbReference type="Proteomes" id="UP001596501">
    <property type="component" value="Unassembled WGS sequence"/>
</dbReference>
<feature type="transmembrane region" description="Helical" evidence="6">
    <location>
        <begin position="12"/>
        <end position="36"/>
    </location>
</feature>
<dbReference type="PROSITE" id="PS50850">
    <property type="entry name" value="MFS"/>
    <property type="match status" value="1"/>
</dbReference>
<dbReference type="Gene3D" id="1.20.1250.20">
    <property type="entry name" value="MFS general substrate transporter like domains"/>
    <property type="match status" value="1"/>
</dbReference>
<comment type="subcellular location">
    <subcellularLocation>
        <location evidence="1">Cell membrane</location>
        <topology evidence="1">Multi-pass membrane protein</topology>
    </subcellularLocation>
</comment>
<evidence type="ECO:0000256" key="3">
    <source>
        <dbReference type="ARBA" id="ARBA00022692"/>
    </source>
</evidence>
<evidence type="ECO:0000313" key="9">
    <source>
        <dbReference type="Proteomes" id="UP001596501"/>
    </source>
</evidence>
<dbReference type="PANTHER" id="PTHR43124">
    <property type="entry name" value="PURINE EFFLUX PUMP PBUE"/>
    <property type="match status" value="1"/>
</dbReference>
<dbReference type="InterPro" id="IPR050189">
    <property type="entry name" value="MFS_Efflux_Transporters"/>
</dbReference>
<feature type="transmembrane region" description="Helical" evidence="6">
    <location>
        <begin position="253"/>
        <end position="271"/>
    </location>
</feature>
<proteinExistence type="predicted"/>
<keyword evidence="9" id="KW-1185">Reference proteome</keyword>
<feature type="transmembrane region" description="Helical" evidence="6">
    <location>
        <begin position="357"/>
        <end position="381"/>
    </location>
</feature>
<keyword evidence="5 6" id="KW-0472">Membrane</keyword>
<feature type="transmembrane region" description="Helical" evidence="6">
    <location>
        <begin position="313"/>
        <end position="336"/>
    </location>
</feature>
<dbReference type="SUPFAM" id="SSF103473">
    <property type="entry name" value="MFS general substrate transporter"/>
    <property type="match status" value="1"/>
</dbReference>
<feature type="transmembrane region" description="Helical" evidence="6">
    <location>
        <begin position="80"/>
        <end position="99"/>
    </location>
</feature>
<feature type="domain" description="Major facilitator superfamily (MFS) profile" evidence="7">
    <location>
        <begin position="14"/>
        <end position="415"/>
    </location>
</feature>
<evidence type="ECO:0000256" key="6">
    <source>
        <dbReference type="SAM" id="Phobius"/>
    </source>
</evidence>
<evidence type="ECO:0000256" key="5">
    <source>
        <dbReference type="ARBA" id="ARBA00023136"/>
    </source>
</evidence>
<feature type="transmembrane region" description="Helical" evidence="6">
    <location>
        <begin position="105"/>
        <end position="126"/>
    </location>
</feature>
<dbReference type="RefSeq" id="WP_382222188.1">
    <property type="nucleotide sequence ID" value="NZ_JBHTCA010000005.1"/>
</dbReference>
<dbReference type="InterPro" id="IPR036259">
    <property type="entry name" value="MFS_trans_sf"/>
</dbReference>
<reference evidence="9" key="1">
    <citation type="journal article" date="2019" name="Int. J. Syst. Evol. Microbiol.">
        <title>The Global Catalogue of Microorganisms (GCM) 10K type strain sequencing project: providing services to taxonomists for standard genome sequencing and annotation.</title>
        <authorList>
            <consortium name="The Broad Institute Genomics Platform"/>
            <consortium name="The Broad Institute Genome Sequencing Center for Infectious Disease"/>
            <person name="Wu L."/>
            <person name="Ma J."/>
        </authorList>
    </citation>
    <scope>NUCLEOTIDE SEQUENCE [LARGE SCALE GENOMIC DNA]</scope>
    <source>
        <strain evidence="9">CGMCC 1.12371</strain>
    </source>
</reference>
<feature type="transmembrane region" description="Helical" evidence="6">
    <location>
        <begin position="168"/>
        <end position="188"/>
    </location>
</feature>
<sequence>MTPALYSRRRELGLLLTLAGIQFTHIVDFMIMMPLGPQLTRLFGISDAQFGLLVSSYTFAAGVSGLLAAGYIDRFDRKRLLLVLYGGFALATLACGLAPTFGSLMVARIAAGAFGGVLTALAHTIVADVVPFERRGRAAAVVMSAFSLATVAGVPGGLWLAAWAGWHMPFIAIALLCAVLALAAAWSLPALRHHLSGGASPSGVWRGMGEVLADANHRRAFLFSGLLMATGFTTIPYITLFTTSNAGLQDHQIPLLYLFGGIGSLLTARWVGRWTDRHGKVRVFGWLALAVLVPLLGIALGPAVWAWATDQPLAAPVPLLALVAVVVLSTAQFVVMSGRMIPGMAILASAADPVRRGTFMAFNGAVQSAAMGLAALVGGLIISRDDSGLLRHYWVASLLGCVASLASVWVAKGLKLHTQQSGPKPVAAQAKAP</sequence>
<accession>A0ABW2QLK1</accession>
<feature type="transmembrane region" description="Helical" evidence="6">
    <location>
        <begin position="393"/>
        <end position="411"/>
    </location>
</feature>
<protein>
    <submittedName>
        <fullName evidence="8">MFS transporter</fullName>
    </submittedName>
</protein>
<dbReference type="InterPro" id="IPR011701">
    <property type="entry name" value="MFS"/>
</dbReference>
<evidence type="ECO:0000256" key="4">
    <source>
        <dbReference type="ARBA" id="ARBA00022989"/>
    </source>
</evidence>
<keyword evidence="3 6" id="KW-0812">Transmembrane</keyword>
<comment type="caution">
    <text evidence="8">The sequence shown here is derived from an EMBL/GenBank/DDBJ whole genome shotgun (WGS) entry which is preliminary data.</text>
</comment>
<keyword evidence="2" id="KW-1003">Cell membrane</keyword>
<organism evidence="8 9">
    <name type="scientific">Hydrogenophaga atypica</name>
    <dbReference type="NCBI Taxonomy" id="249409"/>
    <lineage>
        <taxon>Bacteria</taxon>
        <taxon>Pseudomonadati</taxon>
        <taxon>Pseudomonadota</taxon>
        <taxon>Betaproteobacteria</taxon>
        <taxon>Burkholderiales</taxon>
        <taxon>Comamonadaceae</taxon>
        <taxon>Hydrogenophaga</taxon>
    </lineage>
</organism>
<keyword evidence="4 6" id="KW-1133">Transmembrane helix</keyword>
<dbReference type="InterPro" id="IPR020846">
    <property type="entry name" value="MFS_dom"/>
</dbReference>
<dbReference type="CDD" id="cd17324">
    <property type="entry name" value="MFS_NepI_like"/>
    <property type="match status" value="1"/>
</dbReference>
<feature type="transmembrane region" description="Helical" evidence="6">
    <location>
        <begin position="138"/>
        <end position="162"/>
    </location>
</feature>
<evidence type="ECO:0000256" key="1">
    <source>
        <dbReference type="ARBA" id="ARBA00004651"/>
    </source>
</evidence>
<evidence type="ECO:0000256" key="2">
    <source>
        <dbReference type="ARBA" id="ARBA00022475"/>
    </source>
</evidence>
<evidence type="ECO:0000259" key="7">
    <source>
        <dbReference type="PROSITE" id="PS50850"/>
    </source>
</evidence>
<dbReference type="Pfam" id="PF07690">
    <property type="entry name" value="MFS_1"/>
    <property type="match status" value="1"/>
</dbReference>
<feature type="transmembrane region" description="Helical" evidence="6">
    <location>
        <begin position="220"/>
        <end position="241"/>
    </location>
</feature>
<gene>
    <name evidence="8" type="ORF">ACFQPB_09240</name>
</gene>